<evidence type="ECO:0000313" key="3">
    <source>
        <dbReference type="Proteomes" id="UP001152759"/>
    </source>
</evidence>
<sequence>MKRRNPRPAGQHETCERLQDSMNTSRIASNVVRSAAVGVKCISPTRLHEYFTHCVKNSALSSGRLSVKR</sequence>
<accession>A0A9P0AB15</accession>
<evidence type="ECO:0000313" key="2">
    <source>
        <dbReference type="EMBL" id="CAH0387071.1"/>
    </source>
</evidence>
<evidence type="ECO:0000256" key="1">
    <source>
        <dbReference type="SAM" id="MobiDB-lite"/>
    </source>
</evidence>
<gene>
    <name evidence="2" type="ORF">BEMITA_LOCUS6126</name>
</gene>
<organism evidence="2 3">
    <name type="scientific">Bemisia tabaci</name>
    <name type="common">Sweetpotato whitefly</name>
    <name type="synonym">Aleurodes tabaci</name>
    <dbReference type="NCBI Taxonomy" id="7038"/>
    <lineage>
        <taxon>Eukaryota</taxon>
        <taxon>Metazoa</taxon>
        <taxon>Ecdysozoa</taxon>
        <taxon>Arthropoda</taxon>
        <taxon>Hexapoda</taxon>
        <taxon>Insecta</taxon>
        <taxon>Pterygota</taxon>
        <taxon>Neoptera</taxon>
        <taxon>Paraneoptera</taxon>
        <taxon>Hemiptera</taxon>
        <taxon>Sternorrhyncha</taxon>
        <taxon>Aleyrodoidea</taxon>
        <taxon>Aleyrodidae</taxon>
        <taxon>Aleyrodinae</taxon>
        <taxon>Bemisia</taxon>
    </lineage>
</organism>
<proteinExistence type="predicted"/>
<keyword evidence="3" id="KW-1185">Reference proteome</keyword>
<feature type="non-terminal residue" evidence="2">
    <location>
        <position position="69"/>
    </location>
</feature>
<dbReference type="EMBL" id="OU963864">
    <property type="protein sequence ID" value="CAH0387071.1"/>
    <property type="molecule type" value="Genomic_DNA"/>
</dbReference>
<feature type="region of interest" description="Disordered" evidence="1">
    <location>
        <begin position="1"/>
        <end position="22"/>
    </location>
</feature>
<dbReference type="Proteomes" id="UP001152759">
    <property type="component" value="Chromosome 3"/>
</dbReference>
<name>A0A9P0AB15_BEMTA</name>
<protein>
    <submittedName>
        <fullName evidence="2">Uncharacterized protein</fullName>
    </submittedName>
</protein>
<dbReference type="AlphaFoldDB" id="A0A9P0AB15"/>
<reference evidence="2" key="1">
    <citation type="submission" date="2021-12" db="EMBL/GenBank/DDBJ databases">
        <authorList>
            <person name="King R."/>
        </authorList>
    </citation>
    <scope>NUCLEOTIDE SEQUENCE</scope>
</reference>